<evidence type="ECO:0000313" key="2">
    <source>
        <dbReference type="EMBL" id="DAE26560.1"/>
    </source>
</evidence>
<sequence length="335" mass="38146">MEQSFNKFKKKDGDNMEGDRIFTEASLSDSFVFKALNQSSRVTATISSAIKTGVPVESAFIEEQLLQMKKSRLSPLMEKVLASYEKGEIVLIYNKNVRVGTSLPFVVIQVNGKPKSYIFVSDFCSLNKDQTELNIEMKKLYVLMEAAFVGKVFYTKPQMFQRSMALMKIMASIYAEMSMRLYNKEFTLSLNKDLYDKVNYAVARFEMERMAEMTNDEVIKSYAKGVCNNPSRISIDMVEQEYTAASITNFKELISFISSLGASLTKLNSRYYLERWITTYGTGGTLGIDAFPYLYFMVINGFLGCFLVNTTKISDIIKNTKGMNVFYSEILKICI</sequence>
<accession>A0A8S5R5A2</accession>
<proteinExistence type="predicted"/>
<dbReference type="EMBL" id="BK015820">
    <property type="protein sequence ID" value="DAE26560.1"/>
    <property type="molecule type" value="Genomic_DNA"/>
</dbReference>
<evidence type="ECO:0000256" key="1">
    <source>
        <dbReference type="SAM" id="Phobius"/>
    </source>
</evidence>
<protein>
    <submittedName>
        <fullName evidence="2">Uncharacterized protein</fullName>
    </submittedName>
</protein>
<organism evidence="2">
    <name type="scientific">Myoviridae sp. ctaOv25</name>
    <dbReference type="NCBI Taxonomy" id="2827290"/>
    <lineage>
        <taxon>Viruses</taxon>
        <taxon>Duplodnaviria</taxon>
        <taxon>Heunggongvirae</taxon>
        <taxon>Uroviricota</taxon>
        <taxon>Caudoviricetes</taxon>
    </lineage>
</organism>
<keyword evidence="1" id="KW-0472">Membrane</keyword>
<reference evidence="2" key="1">
    <citation type="journal article" date="2021" name="Proc. Natl. Acad. Sci. U.S.A.">
        <title>A Catalog of Tens of Thousands of Viruses from Human Metagenomes Reveals Hidden Associations with Chronic Diseases.</title>
        <authorList>
            <person name="Tisza M.J."/>
            <person name="Buck C.B."/>
        </authorList>
    </citation>
    <scope>NUCLEOTIDE SEQUENCE</scope>
    <source>
        <strain evidence="2">CtaOv25</strain>
    </source>
</reference>
<feature type="transmembrane region" description="Helical" evidence="1">
    <location>
        <begin position="290"/>
        <end position="308"/>
    </location>
</feature>
<keyword evidence="1" id="KW-0812">Transmembrane</keyword>
<name>A0A8S5R5A2_9CAUD</name>
<keyword evidence="1" id="KW-1133">Transmembrane helix</keyword>